<dbReference type="RefSeq" id="WP_266340461.1">
    <property type="nucleotide sequence ID" value="NZ_JAPKNK010000010.1"/>
</dbReference>
<name>A0A9X3IN19_9HYPH</name>
<keyword evidence="3" id="KW-1185">Reference proteome</keyword>
<evidence type="ECO:0000256" key="1">
    <source>
        <dbReference type="SAM" id="Phobius"/>
    </source>
</evidence>
<comment type="caution">
    <text evidence="2">The sequence shown here is derived from an EMBL/GenBank/DDBJ whole genome shotgun (WGS) entry which is preliminary data.</text>
</comment>
<dbReference type="AlphaFoldDB" id="A0A9X3IN19"/>
<evidence type="ECO:0000313" key="3">
    <source>
        <dbReference type="Proteomes" id="UP001144805"/>
    </source>
</evidence>
<reference evidence="2" key="1">
    <citation type="submission" date="2022-11" db="EMBL/GenBank/DDBJ databases">
        <title>Biodiversity and phylogenetic relationships of bacteria.</title>
        <authorList>
            <person name="Machado R.A.R."/>
            <person name="Bhat A."/>
            <person name="Loulou A."/>
            <person name="Kallel S."/>
        </authorList>
    </citation>
    <scope>NUCLEOTIDE SEQUENCE</scope>
    <source>
        <strain evidence="2">K-TC2</strain>
    </source>
</reference>
<organism evidence="2 3">
    <name type="scientific">Kaistia nematophila</name>
    <dbReference type="NCBI Taxonomy" id="2994654"/>
    <lineage>
        <taxon>Bacteria</taxon>
        <taxon>Pseudomonadati</taxon>
        <taxon>Pseudomonadota</taxon>
        <taxon>Alphaproteobacteria</taxon>
        <taxon>Hyphomicrobiales</taxon>
        <taxon>Kaistiaceae</taxon>
        <taxon>Kaistia</taxon>
    </lineage>
</organism>
<dbReference type="EMBL" id="JAPKNK010000010">
    <property type="protein sequence ID" value="MCX5571502.1"/>
    <property type="molecule type" value="Genomic_DNA"/>
</dbReference>
<gene>
    <name evidence="2" type="ORF">OSH07_20045</name>
</gene>
<keyword evidence="1" id="KW-0472">Membrane</keyword>
<protein>
    <submittedName>
        <fullName evidence="2">Uncharacterized protein</fullName>
    </submittedName>
</protein>
<keyword evidence="1" id="KW-0812">Transmembrane</keyword>
<dbReference type="Proteomes" id="UP001144805">
    <property type="component" value="Unassembled WGS sequence"/>
</dbReference>
<feature type="transmembrane region" description="Helical" evidence="1">
    <location>
        <begin position="20"/>
        <end position="39"/>
    </location>
</feature>
<keyword evidence="1" id="KW-1133">Transmembrane helix</keyword>
<evidence type="ECO:0000313" key="2">
    <source>
        <dbReference type="EMBL" id="MCX5571502.1"/>
    </source>
</evidence>
<sequence>MTTADKIAANTTILVMSRIAMLLTPALLSAMAFLFWLYLDGISADASAAVSTANKLETRVTVLEGNEAIGRQDRIRYQDQVLAQLIKLTDKVDSQAGQIAALTATIEALKGAR</sequence>
<proteinExistence type="predicted"/>
<accession>A0A9X3IN19</accession>